<protein>
    <submittedName>
        <fullName evidence="1">Uncharacterized protein</fullName>
    </submittedName>
</protein>
<accession>A0A0K9P0R1</accession>
<reference evidence="2" key="1">
    <citation type="journal article" date="2016" name="Nature">
        <title>The genome of the seagrass Zostera marina reveals angiosperm adaptation to the sea.</title>
        <authorList>
            <person name="Olsen J.L."/>
            <person name="Rouze P."/>
            <person name="Verhelst B."/>
            <person name="Lin Y.-C."/>
            <person name="Bayer T."/>
            <person name="Collen J."/>
            <person name="Dattolo E."/>
            <person name="De Paoli E."/>
            <person name="Dittami S."/>
            <person name="Maumus F."/>
            <person name="Michel G."/>
            <person name="Kersting A."/>
            <person name="Lauritano C."/>
            <person name="Lohaus R."/>
            <person name="Toepel M."/>
            <person name="Tonon T."/>
            <person name="Vanneste K."/>
            <person name="Amirebrahimi M."/>
            <person name="Brakel J."/>
            <person name="Bostroem C."/>
            <person name="Chovatia M."/>
            <person name="Grimwood J."/>
            <person name="Jenkins J.W."/>
            <person name="Jueterbock A."/>
            <person name="Mraz A."/>
            <person name="Stam W.T."/>
            <person name="Tice H."/>
            <person name="Bornberg-Bauer E."/>
            <person name="Green P.J."/>
            <person name="Pearson G.A."/>
            <person name="Procaccini G."/>
            <person name="Duarte C.M."/>
            <person name="Schmutz J."/>
            <person name="Reusch T.B.H."/>
            <person name="Van de Peer Y."/>
        </authorList>
    </citation>
    <scope>NUCLEOTIDE SEQUENCE [LARGE SCALE GENOMIC DNA]</scope>
    <source>
        <strain evidence="2">cv. Finnish</strain>
    </source>
</reference>
<dbReference type="PANTHER" id="PTHR33384:SF1">
    <property type="entry name" value="EXPRESSED PROTEIN"/>
    <property type="match status" value="1"/>
</dbReference>
<evidence type="ECO:0000313" key="2">
    <source>
        <dbReference type="Proteomes" id="UP000036987"/>
    </source>
</evidence>
<proteinExistence type="predicted"/>
<keyword evidence="2" id="KW-1185">Reference proteome</keyword>
<gene>
    <name evidence="1" type="ORF">ZOSMA_452G00080</name>
</gene>
<dbReference type="OrthoDB" id="748203at2759"/>
<evidence type="ECO:0000313" key="1">
    <source>
        <dbReference type="EMBL" id="KMZ62573.1"/>
    </source>
</evidence>
<sequence length="123" mass="13779">MNQDSKVQIFCPKPRRIADDLRGFVGDDDREEDSEFPSFFCGSPPRRATNPLIHDVRFLETKQIPFLSSNPTTSSPPPPPTELFRTTTNFVPDPVPPVRRIEGFDCLNRGNRVVVGCSISAFA</sequence>
<dbReference type="AlphaFoldDB" id="A0A0K9P0R1"/>
<organism evidence="1 2">
    <name type="scientific">Zostera marina</name>
    <name type="common">Eelgrass</name>
    <dbReference type="NCBI Taxonomy" id="29655"/>
    <lineage>
        <taxon>Eukaryota</taxon>
        <taxon>Viridiplantae</taxon>
        <taxon>Streptophyta</taxon>
        <taxon>Embryophyta</taxon>
        <taxon>Tracheophyta</taxon>
        <taxon>Spermatophyta</taxon>
        <taxon>Magnoliopsida</taxon>
        <taxon>Liliopsida</taxon>
        <taxon>Zosteraceae</taxon>
        <taxon>Zostera</taxon>
    </lineage>
</organism>
<name>A0A0K9P0R1_ZOSMR</name>
<dbReference type="PANTHER" id="PTHR33384">
    <property type="entry name" value="EXPRESSED PROTEIN"/>
    <property type="match status" value="1"/>
</dbReference>
<comment type="caution">
    <text evidence="1">The sequence shown here is derived from an EMBL/GenBank/DDBJ whole genome shotgun (WGS) entry which is preliminary data.</text>
</comment>
<dbReference type="Proteomes" id="UP000036987">
    <property type="component" value="Unassembled WGS sequence"/>
</dbReference>
<dbReference type="EMBL" id="LFYR01001335">
    <property type="protein sequence ID" value="KMZ62573.1"/>
    <property type="molecule type" value="Genomic_DNA"/>
</dbReference>